<dbReference type="CDD" id="cd20736">
    <property type="entry name" value="PoNe_Nuclease"/>
    <property type="match status" value="1"/>
</dbReference>
<organism evidence="4 5">
    <name type="scientific">Corynebacterium felinum</name>
    <dbReference type="NCBI Taxonomy" id="131318"/>
    <lineage>
        <taxon>Bacteria</taxon>
        <taxon>Bacillati</taxon>
        <taxon>Actinomycetota</taxon>
        <taxon>Actinomycetes</taxon>
        <taxon>Mycobacteriales</taxon>
        <taxon>Corynebacteriaceae</taxon>
        <taxon>Corynebacterium</taxon>
    </lineage>
</organism>
<evidence type="ECO:0000313" key="4">
    <source>
        <dbReference type="EMBL" id="MDR7356006.1"/>
    </source>
</evidence>
<evidence type="ECO:0000256" key="1">
    <source>
        <dbReference type="ARBA" id="ARBA00006738"/>
    </source>
</evidence>
<dbReference type="EMBL" id="JAVDYF010000001">
    <property type="protein sequence ID" value="MDR7356006.1"/>
    <property type="molecule type" value="Genomic_DNA"/>
</dbReference>
<evidence type="ECO:0000256" key="3">
    <source>
        <dbReference type="SAM" id="MobiDB-lite"/>
    </source>
</evidence>
<accession>A0ABU2BCL5</accession>
<dbReference type="PANTHER" id="PTHR34039:SF1">
    <property type="entry name" value="UPF0102 PROTEIN YRAN"/>
    <property type="match status" value="1"/>
</dbReference>
<dbReference type="InterPro" id="IPR011335">
    <property type="entry name" value="Restrct_endonuc-II-like"/>
</dbReference>
<keyword evidence="5" id="KW-1185">Reference proteome</keyword>
<comment type="caution">
    <text evidence="4">The sequence shown here is derived from an EMBL/GenBank/DDBJ whole genome shotgun (WGS) entry which is preliminary data.</text>
</comment>
<comment type="similarity">
    <text evidence="1 2">Belongs to the UPF0102 family.</text>
</comment>
<keyword evidence="4" id="KW-0378">Hydrolase</keyword>
<dbReference type="HAMAP" id="MF_00048">
    <property type="entry name" value="UPF0102"/>
    <property type="match status" value="1"/>
</dbReference>
<dbReference type="Gene3D" id="3.40.1350.10">
    <property type="match status" value="1"/>
</dbReference>
<dbReference type="Proteomes" id="UP001183619">
    <property type="component" value="Unassembled WGS sequence"/>
</dbReference>
<dbReference type="RefSeq" id="WP_277103533.1">
    <property type="nucleotide sequence ID" value="NZ_BAAAJS010000069.1"/>
</dbReference>
<evidence type="ECO:0000313" key="5">
    <source>
        <dbReference type="Proteomes" id="UP001183619"/>
    </source>
</evidence>
<evidence type="ECO:0000256" key="2">
    <source>
        <dbReference type="HAMAP-Rule" id="MF_00048"/>
    </source>
</evidence>
<sequence length="148" mass="16881">MPAPILSTHNRHTDTWQPQPDPHNDALQLDAHELGRRGEEAAARFLQRHGYTIIERNVRNVAGEIDIIAAIPNTNTLAFVEVKTRRDDSYGAADAIDPAKFNRMRKAAYVWLRGKPRVTVRFDAIIILARTLKQAELTWYQEVDRGAR</sequence>
<protein>
    <recommendedName>
        <fullName evidence="2">UPF0102 protein J2S37_002544</fullName>
    </recommendedName>
</protein>
<keyword evidence="4" id="KW-0255">Endonuclease</keyword>
<dbReference type="InterPro" id="IPR003509">
    <property type="entry name" value="UPF0102_YraN-like"/>
</dbReference>
<name>A0ABU2BCL5_9CORY</name>
<reference evidence="4 5" key="1">
    <citation type="submission" date="2023-07" db="EMBL/GenBank/DDBJ databases">
        <title>Sequencing the genomes of 1000 actinobacteria strains.</title>
        <authorList>
            <person name="Klenk H.-P."/>
        </authorList>
    </citation>
    <scope>NUCLEOTIDE SEQUENCE [LARGE SCALE GENOMIC DNA]</scope>
    <source>
        <strain evidence="4 5">DSM 44508</strain>
    </source>
</reference>
<dbReference type="GO" id="GO:0004519">
    <property type="term" value="F:endonuclease activity"/>
    <property type="evidence" value="ECO:0007669"/>
    <property type="project" value="UniProtKB-KW"/>
</dbReference>
<dbReference type="InterPro" id="IPR011856">
    <property type="entry name" value="tRNA_endonuc-like_dom_sf"/>
</dbReference>
<gene>
    <name evidence="4" type="ORF">J2S37_002544</name>
</gene>
<proteinExistence type="inferred from homology"/>
<dbReference type="NCBIfam" id="NF009150">
    <property type="entry name" value="PRK12497.1-3"/>
    <property type="match status" value="1"/>
</dbReference>
<feature type="region of interest" description="Disordered" evidence="3">
    <location>
        <begin position="1"/>
        <end position="23"/>
    </location>
</feature>
<dbReference type="PANTHER" id="PTHR34039">
    <property type="entry name" value="UPF0102 PROTEIN YRAN"/>
    <property type="match status" value="1"/>
</dbReference>
<keyword evidence="4" id="KW-0540">Nuclease</keyword>
<dbReference type="Pfam" id="PF02021">
    <property type="entry name" value="UPF0102"/>
    <property type="match status" value="1"/>
</dbReference>
<dbReference type="SUPFAM" id="SSF52980">
    <property type="entry name" value="Restriction endonuclease-like"/>
    <property type="match status" value="1"/>
</dbReference>